<gene>
    <name evidence="3" type="ORF">FSB_LOCUS13736</name>
</gene>
<keyword evidence="1" id="KW-0863">Zinc-finger</keyword>
<accession>A0A2N9FGE7</accession>
<evidence type="ECO:0000256" key="1">
    <source>
        <dbReference type="PROSITE-ProRule" id="PRU00042"/>
    </source>
</evidence>
<dbReference type="EMBL" id="OIVN01000806">
    <property type="protein sequence ID" value="SPC85854.1"/>
    <property type="molecule type" value="Genomic_DNA"/>
</dbReference>
<evidence type="ECO:0000259" key="2">
    <source>
        <dbReference type="PROSITE" id="PS50157"/>
    </source>
</evidence>
<name>A0A2N9FGE7_FAGSY</name>
<reference evidence="3" key="1">
    <citation type="submission" date="2018-02" db="EMBL/GenBank/DDBJ databases">
        <authorList>
            <person name="Cohen D.B."/>
            <person name="Kent A.D."/>
        </authorList>
    </citation>
    <scope>NUCLEOTIDE SEQUENCE</scope>
</reference>
<dbReference type="AlphaFoldDB" id="A0A2N9FGE7"/>
<organism evidence="3">
    <name type="scientific">Fagus sylvatica</name>
    <name type="common">Beechnut</name>
    <dbReference type="NCBI Taxonomy" id="28930"/>
    <lineage>
        <taxon>Eukaryota</taxon>
        <taxon>Viridiplantae</taxon>
        <taxon>Streptophyta</taxon>
        <taxon>Embryophyta</taxon>
        <taxon>Tracheophyta</taxon>
        <taxon>Spermatophyta</taxon>
        <taxon>Magnoliopsida</taxon>
        <taxon>eudicotyledons</taxon>
        <taxon>Gunneridae</taxon>
        <taxon>Pentapetalae</taxon>
        <taxon>rosids</taxon>
        <taxon>fabids</taxon>
        <taxon>Fagales</taxon>
        <taxon>Fagaceae</taxon>
        <taxon>Fagus</taxon>
    </lineage>
</organism>
<dbReference type="PROSITE" id="PS00028">
    <property type="entry name" value="ZINC_FINGER_C2H2_1"/>
    <property type="match status" value="1"/>
</dbReference>
<dbReference type="InterPro" id="IPR013087">
    <property type="entry name" value="Znf_C2H2_type"/>
</dbReference>
<proteinExistence type="predicted"/>
<keyword evidence="1" id="KW-0479">Metal-binding</keyword>
<dbReference type="PROSITE" id="PS50157">
    <property type="entry name" value="ZINC_FINGER_C2H2_2"/>
    <property type="match status" value="1"/>
</dbReference>
<protein>
    <recommendedName>
        <fullName evidence="2">C2H2-type domain-containing protein</fullName>
    </recommendedName>
</protein>
<evidence type="ECO:0000313" key="3">
    <source>
        <dbReference type="EMBL" id="SPC85854.1"/>
    </source>
</evidence>
<keyword evidence="1" id="KW-0862">Zinc</keyword>
<sequence>MATIVNFCIYCKRSFEKRKGLNAHNGAKHKKIFDDGGPSCKTCGTVFASRSFLEMHMENEHPKNTGKPQCLICATVAEGPGVVCKTCNHFVT</sequence>
<dbReference type="GO" id="GO:0008270">
    <property type="term" value="F:zinc ion binding"/>
    <property type="evidence" value="ECO:0007669"/>
    <property type="project" value="UniProtKB-KW"/>
</dbReference>
<dbReference type="SMART" id="SM00355">
    <property type="entry name" value="ZnF_C2H2"/>
    <property type="match status" value="2"/>
</dbReference>
<dbReference type="Gene3D" id="3.30.160.60">
    <property type="entry name" value="Classic Zinc Finger"/>
    <property type="match status" value="1"/>
</dbReference>
<feature type="domain" description="C2H2-type" evidence="2">
    <location>
        <begin position="38"/>
        <end position="66"/>
    </location>
</feature>